<dbReference type="SUPFAM" id="SSF56091">
    <property type="entry name" value="DNA ligase/mRNA capping enzyme, catalytic domain"/>
    <property type="match status" value="1"/>
</dbReference>
<feature type="region of interest" description="Disordered" evidence="6">
    <location>
        <begin position="760"/>
        <end position="837"/>
    </location>
</feature>
<dbReference type="Gene3D" id="2.40.50.140">
    <property type="entry name" value="Nucleic acid-binding proteins"/>
    <property type="match status" value="1"/>
</dbReference>
<sequence length="1028" mass="113968">MPFSFGAICDLLQSLETDLSRKKRPKGSSKIVIEWFAGHRNVLVGANVDQTALLSTLLPERRTDRVYNIQHTRLESIVSKACGLGRSRQSALARWREQGSGTDLAECVEAILEAAPNGATRDITVEEVDGVLHQLAAWSAFSSPAVRSSLSSVSLQSKIASRQQLRLEDLFRQLTPRDAKWLCRLVLKNFLPVVVPEHLVYAQCHPLLPTILKIHNDFAVAISLLEQQVCNDSGMRLDLDEADIPRLIKPKVGVKVGRQTWLKVRSIQQCISMGHGLMSCEEKVDGEYCQVHIDLVGPRRIQIFSKSGKDSTADRVNLHSAIRSSLDLGSAKCRFKNNCILEGELVVWSDTEKRILGFEEIRRHVSRSGRFMGTAIAGRPPASERLMIVYYDLLSVDNQSLLNVRYFERCRRLAALAKCEEGRSALVQRTIINFSSRLAALELREAFATCIVQRQEGLVLKSDSPYFDFETNKSRHGSCVLKLKKAYLKNLGEVGDLAVVGARYDSTAAKVLALPNIQYTHFYVGCAINKDEVTRFEHAKPAFIIVAEVELNATMAAYFQQYVFTRSVEPAQNTEYDLHLSQGIVQGRQLSVVFLDPAVFEITCFAFHHDTNSDFWSPRFPYVSKIHADRSWKDCLGFEELQKIASTEQGCPEYADSQELAQWIKALEKIEPRRIENAVEQDSGNTHDSCTTGLSWDDAWPRIASQQATVLAATCEVGHIASNAVSNPPDSPTAQAPTPELKCCGNGSGSVVGLSARKRGREAFPVSPPVPRQKRHTSSHLVVQGSHPDSPLRESYRSLGQVTPRVLSESEQLPSAISQGTNTRRLRNASEPLTSPVSFSSLPLGKSAARRNNTSEPVDLSSGGPLRAVPGLDLKLTKHASLICCYAGESCALHGCTVLLAPCVAHFPWLTDDLLPSHGIAAVFKDVASWLASAATLPSPARRQPRVVLVERRRSEATKKFLASLQAEPLKDREGKRQILIVYDWHLLEDITHAEKVHRRSSMSSARQKTGTGALAKELWRKHYIGLC</sequence>
<keyword evidence="9" id="KW-1185">Reference proteome</keyword>
<evidence type="ECO:0000256" key="4">
    <source>
        <dbReference type="ARBA" id="ARBA00022840"/>
    </source>
</evidence>
<dbReference type="InterPro" id="IPR029710">
    <property type="entry name" value="LIG4"/>
</dbReference>
<dbReference type="OrthoDB" id="2160351at2759"/>
<dbReference type="PANTHER" id="PTHR45997:SF2">
    <property type="entry name" value="ATP DEPENDENT DNA LIGASE DOMAIN PROTEIN (AFU_ORTHOLOGUE AFUA_5G02430)"/>
    <property type="match status" value="1"/>
</dbReference>
<keyword evidence="2" id="KW-0436">Ligase</keyword>
<feature type="compositionally biased region" description="Polar residues" evidence="6">
    <location>
        <begin position="809"/>
        <end position="823"/>
    </location>
</feature>
<reference evidence="8 9" key="1">
    <citation type="journal article" date="2018" name="Mycol. Prog.">
        <title>Coniella lustricola, a new species from submerged detritus.</title>
        <authorList>
            <person name="Raudabaugh D.B."/>
            <person name="Iturriaga T."/>
            <person name="Carver A."/>
            <person name="Mondo S."/>
            <person name="Pangilinan J."/>
            <person name="Lipzen A."/>
            <person name="He G."/>
            <person name="Amirebrahimi M."/>
            <person name="Grigoriev I.V."/>
            <person name="Miller A.N."/>
        </authorList>
    </citation>
    <scope>NUCLEOTIDE SEQUENCE [LARGE SCALE GENOMIC DNA]</scope>
    <source>
        <strain evidence="8 9">B22-T-1</strain>
    </source>
</reference>
<evidence type="ECO:0000256" key="3">
    <source>
        <dbReference type="ARBA" id="ARBA00022741"/>
    </source>
</evidence>
<evidence type="ECO:0000313" key="9">
    <source>
        <dbReference type="Proteomes" id="UP000241462"/>
    </source>
</evidence>
<dbReference type="GO" id="GO:0006310">
    <property type="term" value="P:DNA recombination"/>
    <property type="evidence" value="ECO:0007669"/>
    <property type="project" value="InterPro"/>
</dbReference>
<dbReference type="GO" id="GO:0006297">
    <property type="term" value="P:nucleotide-excision repair, DNA gap filling"/>
    <property type="evidence" value="ECO:0007669"/>
    <property type="project" value="TreeGrafter"/>
</dbReference>
<evidence type="ECO:0000313" key="8">
    <source>
        <dbReference type="EMBL" id="PSR80765.1"/>
    </source>
</evidence>
<dbReference type="Pfam" id="PF01068">
    <property type="entry name" value="DNA_ligase_A_M"/>
    <property type="match status" value="1"/>
</dbReference>
<gene>
    <name evidence="8" type="ORF">BD289DRAFT_373538</name>
</gene>
<name>A0A2T3A0R6_9PEZI</name>
<keyword evidence="4" id="KW-0067">ATP-binding</keyword>
<accession>A0A2T3A0R6</accession>
<protein>
    <recommendedName>
        <fullName evidence="7">ATP-dependent DNA ligase family profile domain-containing protein</fullName>
    </recommendedName>
</protein>
<evidence type="ECO:0000256" key="2">
    <source>
        <dbReference type="ARBA" id="ARBA00022598"/>
    </source>
</evidence>
<evidence type="ECO:0000259" key="7">
    <source>
        <dbReference type="PROSITE" id="PS50160"/>
    </source>
</evidence>
<dbReference type="Gene3D" id="1.10.3260.10">
    <property type="entry name" value="DNA ligase, ATP-dependent, N-terminal domain"/>
    <property type="match status" value="1"/>
</dbReference>
<dbReference type="GO" id="GO:0003910">
    <property type="term" value="F:DNA ligase (ATP) activity"/>
    <property type="evidence" value="ECO:0007669"/>
    <property type="project" value="InterPro"/>
</dbReference>
<dbReference type="EMBL" id="KZ678521">
    <property type="protein sequence ID" value="PSR80765.1"/>
    <property type="molecule type" value="Genomic_DNA"/>
</dbReference>
<evidence type="ECO:0000256" key="5">
    <source>
        <dbReference type="ARBA" id="ARBA00023242"/>
    </source>
</evidence>
<dbReference type="PROSITE" id="PS50160">
    <property type="entry name" value="DNA_LIGASE_A3"/>
    <property type="match status" value="1"/>
</dbReference>
<dbReference type="Pfam" id="PF04675">
    <property type="entry name" value="DNA_ligase_A_N"/>
    <property type="match status" value="1"/>
</dbReference>
<proteinExistence type="inferred from homology"/>
<dbReference type="GO" id="GO:0006303">
    <property type="term" value="P:double-strand break repair via nonhomologous end joining"/>
    <property type="evidence" value="ECO:0007669"/>
    <property type="project" value="TreeGrafter"/>
</dbReference>
<dbReference type="InterPro" id="IPR036599">
    <property type="entry name" value="DNA_ligase_N_sf"/>
</dbReference>
<dbReference type="PANTHER" id="PTHR45997">
    <property type="entry name" value="DNA LIGASE 4"/>
    <property type="match status" value="1"/>
</dbReference>
<keyword evidence="3" id="KW-0547">Nucleotide-binding</keyword>
<evidence type="ECO:0000256" key="6">
    <source>
        <dbReference type="SAM" id="MobiDB-lite"/>
    </source>
</evidence>
<feature type="domain" description="ATP-dependent DNA ligase family profile" evidence="7">
    <location>
        <begin position="388"/>
        <end position="528"/>
    </location>
</feature>
<dbReference type="Gene3D" id="3.30.470.30">
    <property type="entry name" value="DNA ligase/mRNA capping enzyme"/>
    <property type="match status" value="1"/>
</dbReference>
<dbReference type="STRING" id="2025994.A0A2T3A0R6"/>
<dbReference type="Proteomes" id="UP000241462">
    <property type="component" value="Unassembled WGS sequence"/>
</dbReference>
<dbReference type="InterPro" id="IPR012308">
    <property type="entry name" value="DNA_ligase_ATP-dep_N"/>
</dbReference>
<dbReference type="InParanoid" id="A0A2T3A0R6"/>
<dbReference type="GO" id="GO:0003677">
    <property type="term" value="F:DNA binding"/>
    <property type="evidence" value="ECO:0007669"/>
    <property type="project" value="InterPro"/>
</dbReference>
<dbReference type="GO" id="GO:0005524">
    <property type="term" value="F:ATP binding"/>
    <property type="evidence" value="ECO:0007669"/>
    <property type="project" value="UniProtKB-KW"/>
</dbReference>
<dbReference type="GO" id="GO:0032807">
    <property type="term" value="C:DNA ligase IV complex"/>
    <property type="evidence" value="ECO:0007669"/>
    <property type="project" value="TreeGrafter"/>
</dbReference>
<keyword evidence="5" id="KW-0539">Nucleus</keyword>
<dbReference type="AlphaFoldDB" id="A0A2T3A0R6"/>
<evidence type="ECO:0000256" key="1">
    <source>
        <dbReference type="ARBA" id="ARBA00007572"/>
    </source>
</evidence>
<comment type="similarity">
    <text evidence="1">Belongs to the ATP-dependent DNA ligase family.</text>
</comment>
<dbReference type="InterPro" id="IPR012340">
    <property type="entry name" value="NA-bd_OB-fold"/>
</dbReference>
<organism evidence="8 9">
    <name type="scientific">Coniella lustricola</name>
    <dbReference type="NCBI Taxonomy" id="2025994"/>
    <lineage>
        <taxon>Eukaryota</taxon>
        <taxon>Fungi</taxon>
        <taxon>Dikarya</taxon>
        <taxon>Ascomycota</taxon>
        <taxon>Pezizomycotina</taxon>
        <taxon>Sordariomycetes</taxon>
        <taxon>Sordariomycetidae</taxon>
        <taxon>Diaporthales</taxon>
        <taxon>Schizoparmaceae</taxon>
        <taxon>Coniella</taxon>
    </lineage>
</organism>
<dbReference type="InterPro" id="IPR012310">
    <property type="entry name" value="DNA_ligase_ATP-dep_cent"/>
</dbReference>